<evidence type="ECO:0000259" key="3">
    <source>
        <dbReference type="SMART" id="SM00822"/>
    </source>
</evidence>
<dbReference type="PANTHER" id="PTHR44196">
    <property type="entry name" value="DEHYDROGENASE/REDUCTASE SDR FAMILY MEMBER 7B"/>
    <property type="match status" value="1"/>
</dbReference>
<dbReference type="InterPro" id="IPR002347">
    <property type="entry name" value="SDR_fam"/>
</dbReference>
<organism evidence="4">
    <name type="scientific">marine metagenome</name>
    <dbReference type="NCBI Taxonomy" id="408172"/>
    <lineage>
        <taxon>unclassified sequences</taxon>
        <taxon>metagenomes</taxon>
        <taxon>ecological metagenomes</taxon>
    </lineage>
</organism>
<sequence length="268" mass="29062">MELQNTRVLVTGASRGIGASLARAFADAGARVALAARSIEELDALAYELGGSSYPLDVTDPDQLDGFVQRVEADGGPIDVLVNNAGIETQDFVEDIDEDHLTQVVATNLLAPLRLTRQALPGMIRRGQGHLLYTSSLAAITPAPGLAPYGASKAGLTRFTESLRMEVKNTGVHVTTMHLGPVDTDMWDRVISNPAFDAAQRRLRQLHMLANVSPDKVASDAVEAVRKEKREVRHPKRLWATMAIAALPGRITEFLVGGVDYRLHKNRP</sequence>
<dbReference type="Pfam" id="PF00106">
    <property type="entry name" value="adh_short"/>
    <property type="match status" value="1"/>
</dbReference>
<dbReference type="PRINTS" id="PR00081">
    <property type="entry name" value="GDHRDH"/>
</dbReference>
<protein>
    <recommendedName>
        <fullName evidence="3">Ketoreductase domain-containing protein</fullName>
    </recommendedName>
</protein>
<dbReference type="SMART" id="SM00822">
    <property type="entry name" value="PKS_KR"/>
    <property type="match status" value="1"/>
</dbReference>
<dbReference type="Gene3D" id="3.40.50.720">
    <property type="entry name" value="NAD(P)-binding Rossmann-like Domain"/>
    <property type="match status" value="1"/>
</dbReference>
<dbReference type="InterPro" id="IPR036291">
    <property type="entry name" value="NAD(P)-bd_dom_sf"/>
</dbReference>
<keyword evidence="2" id="KW-0560">Oxidoreductase</keyword>
<reference evidence="4" key="1">
    <citation type="submission" date="2018-05" db="EMBL/GenBank/DDBJ databases">
        <authorList>
            <person name="Lanie J.A."/>
            <person name="Ng W.-L."/>
            <person name="Kazmierczak K.M."/>
            <person name="Andrzejewski T.M."/>
            <person name="Davidsen T.M."/>
            <person name="Wayne K.J."/>
            <person name="Tettelin H."/>
            <person name="Glass J.I."/>
            <person name="Rusch D."/>
            <person name="Podicherti R."/>
            <person name="Tsui H.-C.T."/>
            <person name="Winkler M.E."/>
        </authorList>
    </citation>
    <scope>NUCLEOTIDE SEQUENCE</scope>
</reference>
<evidence type="ECO:0000256" key="1">
    <source>
        <dbReference type="ARBA" id="ARBA00006484"/>
    </source>
</evidence>
<dbReference type="PANTHER" id="PTHR44196:SF1">
    <property type="entry name" value="DEHYDROGENASE_REDUCTASE SDR FAMILY MEMBER 7B"/>
    <property type="match status" value="1"/>
</dbReference>
<dbReference type="InterPro" id="IPR057326">
    <property type="entry name" value="KR_dom"/>
</dbReference>
<dbReference type="PROSITE" id="PS00061">
    <property type="entry name" value="ADH_SHORT"/>
    <property type="match status" value="1"/>
</dbReference>
<dbReference type="InterPro" id="IPR020904">
    <property type="entry name" value="Sc_DH/Rdtase_CS"/>
</dbReference>
<gene>
    <name evidence="4" type="ORF">METZ01_LOCUS2592</name>
</gene>
<dbReference type="GO" id="GO:0016020">
    <property type="term" value="C:membrane"/>
    <property type="evidence" value="ECO:0007669"/>
    <property type="project" value="TreeGrafter"/>
</dbReference>
<comment type="similarity">
    <text evidence="1">Belongs to the short-chain dehydrogenases/reductases (SDR) family.</text>
</comment>
<dbReference type="CDD" id="cd05233">
    <property type="entry name" value="SDR_c"/>
    <property type="match status" value="1"/>
</dbReference>
<dbReference type="PRINTS" id="PR00080">
    <property type="entry name" value="SDRFAMILY"/>
</dbReference>
<dbReference type="AlphaFoldDB" id="A0A381N7T5"/>
<evidence type="ECO:0000256" key="2">
    <source>
        <dbReference type="ARBA" id="ARBA00023002"/>
    </source>
</evidence>
<dbReference type="GO" id="GO:0016491">
    <property type="term" value="F:oxidoreductase activity"/>
    <property type="evidence" value="ECO:0007669"/>
    <property type="project" value="UniProtKB-KW"/>
</dbReference>
<evidence type="ECO:0000313" key="4">
    <source>
        <dbReference type="EMBL" id="SUZ49738.1"/>
    </source>
</evidence>
<dbReference type="EMBL" id="UINC01000133">
    <property type="protein sequence ID" value="SUZ49738.1"/>
    <property type="molecule type" value="Genomic_DNA"/>
</dbReference>
<name>A0A381N7T5_9ZZZZ</name>
<feature type="domain" description="Ketoreductase" evidence="3">
    <location>
        <begin position="6"/>
        <end position="183"/>
    </location>
</feature>
<dbReference type="SUPFAM" id="SSF51735">
    <property type="entry name" value="NAD(P)-binding Rossmann-fold domains"/>
    <property type="match status" value="1"/>
</dbReference>
<proteinExistence type="inferred from homology"/>
<accession>A0A381N7T5</accession>